<gene>
    <name evidence="1" type="ORF">Bca52824_013243</name>
</gene>
<accession>A0A8X7W004</accession>
<keyword evidence="2" id="KW-1185">Reference proteome</keyword>
<evidence type="ECO:0000313" key="2">
    <source>
        <dbReference type="Proteomes" id="UP000886595"/>
    </source>
</evidence>
<dbReference type="EMBL" id="JAAMPC010000003">
    <property type="protein sequence ID" value="KAG2320030.1"/>
    <property type="molecule type" value="Genomic_DNA"/>
</dbReference>
<name>A0A8X7W004_BRACI</name>
<sequence>MTLFKRPCDYTKMNKEDPEELLHRRAKFLIYKKLQEADLISHRSPTKTSLLFLRMKLFRLKVMVGNSLANLRRSIASTIRFGGVKAFKKKYHAGATTGLPRPIFTLEV</sequence>
<dbReference type="OrthoDB" id="1909082at2759"/>
<dbReference type="AlphaFoldDB" id="A0A8X7W004"/>
<reference evidence="1 2" key="1">
    <citation type="submission" date="2020-02" db="EMBL/GenBank/DDBJ databases">
        <authorList>
            <person name="Ma Q."/>
            <person name="Huang Y."/>
            <person name="Song X."/>
            <person name="Pei D."/>
        </authorList>
    </citation>
    <scope>NUCLEOTIDE SEQUENCE [LARGE SCALE GENOMIC DNA]</scope>
    <source>
        <strain evidence="1">Sxm20200214</strain>
        <tissue evidence="1">Leaf</tissue>
    </source>
</reference>
<comment type="caution">
    <text evidence="1">The sequence shown here is derived from an EMBL/GenBank/DDBJ whole genome shotgun (WGS) entry which is preliminary data.</text>
</comment>
<protein>
    <submittedName>
        <fullName evidence="1">Uncharacterized protein</fullName>
    </submittedName>
</protein>
<evidence type="ECO:0000313" key="1">
    <source>
        <dbReference type="EMBL" id="KAG2320030.1"/>
    </source>
</evidence>
<dbReference type="PANTHER" id="PTHR35687">
    <property type="entry name" value="OS07G0516700 PROTEIN"/>
    <property type="match status" value="1"/>
</dbReference>
<dbReference type="PANTHER" id="PTHR35687:SF8">
    <property type="entry name" value="RIBOSOMAL PROTEIN L15"/>
    <property type="match status" value="1"/>
</dbReference>
<dbReference type="Proteomes" id="UP000886595">
    <property type="component" value="Unassembled WGS sequence"/>
</dbReference>
<organism evidence="1 2">
    <name type="scientific">Brassica carinata</name>
    <name type="common">Ethiopian mustard</name>
    <name type="synonym">Abyssinian cabbage</name>
    <dbReference type="NCBI Taxonomy" id="52824"/>
    <lineage>
        <taxon>Eukaryota</taxon>
        <taxon>Viridiplantae</taxon>
        <taxon>Streptophyta</taxon>
        <taxon>Embryophyta</taxon>
        <taxon>Tracheophyta</taxon>
        <taxon>Spermatophyta</taxon>
        <taxon>Magnoliopsida</taxon>
        <taxon>eudicotyledons</taxon>
        <taxon>Gunneridae</taxon>
        <taxon>Pentapetalae</taxon>
        <taxon>rosids</taxon>
        <taxon>malvids</taxon>
        <taxon>Brassicales</taxon>
        <taxon>Brassicaceae</taxon>
        <taxon>Brassiceae</taxon>
        <taxon>Brassica</taxon>
    </lineage>
</organism>
<proteinExistence type="predicted"/>